<name>A0A545V1F7_9HYPO</name>
<organism evidence="1 2">
    <name type="scientific">Cordyceps javanica</name>
    <dbReference type="NCBI Taxonomy" id="43265"/>
    <lineage>
        <taxon>Eukaryota</taxon>
        <taxon>Fungi</taxon>
        <taxon>Dikarya</taxon>
        <taxon>Ascomycota</taxon>
        <taxon>Pezizomycotina</taxon>
        <taxon>Sordariomycetes</taxon>
        <taxon>Hypocreomycetidae</taxon>
        <taxon>Hypocreales</taxon>
        <taxon>Cordycipitaceae</taxon>
        <taxon>Cordyceps</taxon>
    </lineage>
</organism>
<proteinExistence type="predicted"/>
<evidence type="ECO:0000313" key="1">
    <source>
        <dbReference type="EMBL" id="TQV95561.1"/>
    </source>
</evidence>
<keyword evidence="2" id="KW-1185">Reference proteome</keyword>
<dbReference type="EMBL" id="SPUK01000007">
    <property type="protein sequence ID" value="TQV95561.1"/>
    <property type="molecule type" value="Genomic_DNA"/>
</dbReference>
<accession>A0A545V1F7</accession>
<dbReference type="AlphaFoldDB" id="A0A545V1F7"/>
<protein>
    <submittedName>
        <fullName evidence="1">Uncharacterized protein</fullName>
    </submittedName>
</protein>
<reference evidence="1 2" key="1">
    <citation type="journal article" date="2019" name="Appl. Microbiol. Biotechnol.">
        <title>Genome sequence of Isaria javanica and comparative genome analysis insights into family S53 peptidase evolution in fungal entomopathogens.</title>
        <authorList>
            <person name="Lin R."/>
            <person name="Zhang X."/>
            <person name="Xin B."/>
            <person name="Zou M."/>
            <person name="Gao Y."/>
            <person name="Qin F."/>
            <person name="Hu Q."/>
            <person name="Xie B."/>
            <person name="Cheng X."/>
        </authorList>
    </citation>
    <scope>NUCLEOTIDE SEQUENCE [LARGE SCALE GENOMIC DNA]</scope>
    <source>
        <strain evidence="1 2">IJ1G</strain>
    </source>
</reference>
<evidence type="ECO:0000313" key="2">
    <source>
        <dbReference type="Proteomes" id="UP000315783"/>
    </source>
</evidence>
<gene>
    <name evidence="1" type="ORF">IF1G_05390</name>
</gene>
<dbReference type="Proteomes" id="UP000315783">
    <property type="component" value="Unassembled WGS sequence"/>
</dbReference>
<comment type="caution">
    <text evidence="1">The sequence shown here is derived from an EMBL/GenBank/DDBJ whole genome shotgun (WGS) entry which is preliminary data.</text>
</comment>
<sequence length="139" mass="15723">MALMLPSHIYSIMSFSFLGQNPPVKRQKHPIVTRHDHKTETVGSPRHSPLSTAGTTTIVTTITAAPSPSTHYQYSTAATVAQLPARFENKYENKGRPIHTPSNNKRKYHVLHPTAKARWPSSYQYPEVGWLFSTTYHPR</sequence>